<gene>
    <name evidence="2" type="ORF">XH94_06110</name>
</gene>
<proteinExistence type="predicted"/>
<feature type="domain" description="FAS1-like dehydratase" evidence="1">
    <location>
        <begin position="38"/>
        <end position="152"/>
    </location>
</feature>
<dbReference type="RefSeq" id="WP_164939210.1">
    <property type="nucleotide sequence ID" value="NZ_LBJM01000012.1"/>
</dbReference>
<evidence type="ECO:0000313" key="3">
    <source>
        <dbReference type="Proteomes" id="UP000290565"/>
    </source>
</evidence>
<dbReference type="Pfam" id="PF13452">
    <property type="entry name" value="FAS1_DH_region"/>
    <property type="match status" value="1"/>
</dbReference>
<dbReference type="InterPro" id="IPR029069">
    <property type="entry name" value="HotDog_dom_sf"/>
</dbReference>
<name>A0A4Q0SSL7_9BRAD</name>
<evidence type="ECO:0000259" key="1">
    <source>
        <dbReference type="Pfam" id="PF13452"/>
    </source>
</evidence>
<dbReference type="Gene3D" id="3.10.129.10">
    <property type="entry name" value="Hotdog Thioesterase"/>
    <property type="match status" value="2"/>
</dbReference>
<organism evidence="2 3">
    <name type="scientific">Bradyrhizobium zhanjiangense</name>
    <dbReference type="NCBI Taxonomy" id="1325107"/>
    <lineage>
        <taxon>Bacteria</taxon>
        <taxon>Pseudomonadati</taxon>
        <taxon>Pseudomonadota</taxon>
        <taxon>Alphaproteobacteria</taxon>
        <taxon>Hyphomicrobiales</taxon>
        <taxon>Nitrobacteraceae</taxon>
        <taxon>Bradyrhizobium</taxon>
    </lineage>
</organism>
<dbReference type="EMBL" id="LBJM01000012">
    <property type="protein sequence ID" value="RXH41718.1"/>
    <property type="molecule type" value="Genomic_DNA"/>
</dbReference>
<dbReference type="Proteomes" id="UP000290565">
    <property type="component" value="Unassembled WGS sequence"/>
</dbReference>
<dbReference type="SUPFAM" id="SSF54637">
    <property type="entry name" value="Thioesterase/thiol ester dehydrase-isomerase"/>
    <property type="match status" value="2"/>
</dbReference>
<dbReference type="InterPro" id="IPR039569">
    <property type="entry name" value="FAS1-like_DH_region"/>
</dbReference>
<sequence>MSGTKDLKNPELIQIDMKEFEPWIGVPHGGLQMTVPFVQQDFQRWVTHTDNYNPLHYDESWAVASRFGQIVAPQSFTGIRAAGDDAIFMSKTHMAGFHVSDEFFFLGPRIYAGDQLFIDRALGSARATNTRYGPSVFLNFVNTFATQRGIIIKKRSTIMLHPAANGFALGKGKLETAAPVPPEPEWTDAQIDELREAKLAYIRTLRTHEKRLFGSIKVGDKLPRAVYGPHTGLTFLYSDACCAEDVWGLTHVPDQPPLLPRNSDFGYDIPTDAETLRLMPLNRARFVMNDGRGRHVYDKAAIKGGLPRSFAVGSVMTIWATDHLSNWAREWGFLRHLTMRFNSSIWSGDVTYIETEVTELSPGPAGYGTVHVTYHLVNQDGLRQCSGTGKIELPLE</sequence>
<accession>A0A4Q0SSL7</accession>
<protein>
    <recommendedName>
        <fullName evidence="1">FAS1-like dehydratase domain-containing protein</fullName>
    </recommendedName>
</protein>
<comment type="caution">
    <text evidence="2">The sequence shown here is derived from an EMBL/GenBank/DDBJ whole genome shotgun (WGS) entry which is preliminary data.</text>
</comment>
<evidence type="ECO:0000313" key="2">
    <source>
        <dbReference type="EMBL" id="RXH41718.1"/>
    </source>
</evidence>
<dbReference type="AlphaFoldDB" id="A0A4Q0SSL7"/>
<reference evidence="2 3" key="1">
    <citation type="submission" date="2015-04" db="EMBL/GenBank/DDBJ databases">
        <title>Comparative genomics of rhizobia nodulating Arachis hypogaea in China.</title>
        <authorList>
            <person name="Li Y."/>
        </authorList>
    </citation>
    <scope>NUCLEOTIDE SEQUENCE [LARGE SCALE GENOMIC DNA]</scope>
    <source>
        <strain evidence="2 3">CCBAU 51787</strain>
    </source>
</reference>